<dbReference type="EMBL" id="VIFY01000305">
    <property type="protein sequence ID" value="TQB67798.1"/>
    <property type="molecule type" value="Genomic_DNA"/>
</dbReference>
<protein>
    <recommendedName>
        <fullName evidence="3">Thioesterase/thiol ester dehydrase-isomerase</fullName>
    </recommendedName>
</protein>
<reference evidence="1 2" key="1">
    <citation type="submission" date="2019-06" db="EMBL/GenBank/DDBJ databases">
        <title>Wine fermentation using esterase from Monascus purpureus.</title>
        <authorList>
            <person name="Geng C."/>
            <person name="Zhang Y."/>
        </authorList>
    </citation>
    <scope>NUCLEOTIDE SEQUENCE [LARGE SCALE GENOMIC DNA]</scope>
    <source>
        <strain evidence="1">HQ1</strain>
    </source>
</reference>
<dbReference type="Proteomes" id="UP000319663">
    <property type="component" value="Unassembled WGS sequence"/>
</dbReference>
<proteinExistence type="predicted"/>
<dbReference type="Gene3D" id="3.10.129.10">
    <property type="entry name" value="Hotdog Thioesterase"/>
    <property type="match status" value="1"/>
</dbReference>
<dbReference type="PANTHER" id="PTHR31793">
    <property type="entry name" value="4-HYDROXYBENZOYL-COA THIOESTERASE FAMILY MEMBER"/>
    <property type="match status" value="1"/>
</dbReference>
<evidence type="ECO:0000313" key="2">
    <source>
        <dbReference type="Proteomes" id="UP000319663"/>
    </source>
</evidence>
<organism evidence="1 2">
    <name type="scientific">Monascus purpureus</name>
    <name type="common">Red mold</name>
    <name type="synonym">Monascus anka</name>
    <dbReference type="NCBI Taxonomy" id="5098"/>
    <lineage>
        <taxon>Eukaryota</taxon>
        <taxon>Fungi</taxon>
        <taxon>Dikarya</taxon>
        <taxon>Ascomycota</taxon>
        <taxon>Pezizomycotina</taxon>
        <taxon>Eurotiomycetes</taxon>
        <taxon>Eurotiomycetidae</taxon>
        <taxon>Eurotiales</taxon>
        <taxon>Aspergillaceae</taxon>
        <taxon>Monascus</taxon>
    </lineage>
</organism>
<accession>A0A507QH31</accession>
<sequence>MALPQPLRRGFTSLSLPRSSRLLSTTTTTTTTKITQDAYSNGRIASTQPHTVDPRWLMIIKRRIGRCMMFGLKPHQVREAGEILRQLAWNWRELVAGSEGYLTDVKRRASFRHNVVWGEMDAMCFDPNPIFTQYAETARVNFVRNLAMHVDPAHKSDWMNLVNSTGIGLILRSIKIDYKFPMKWPDKVTVYQKLVQDPSMSSDSAFKLDVMILSEARQRPAARCHEDTVMYDYRLAQKMSALPPFVMEQFKAMWELQEEAKRVWQQRIVEIEEGVRKLEVESWDREDAVEDMGSASR</sequence>
<name>A0A507QH31_MONPU</name>
<dbReference type="InterPro" id="IPR050563">
    <property type="entry name" value="4-hydroxybenzoyl-CoA_TE"/>
</dbReference>
<dbReference type="GO" id="GO:0047617">
    <property type="term" value="F:fatty acyl-CoA hydrolase activity"/>
    <property type="evidence" value="ECO:0007669"/>
    <property type="project" value="TreeGrafter"/>
</dbReference>
<dbReference type="SUPFAM" id="SSF54637">
    <property type="entry name" value="Thioesterase/thiol ester dehydrase-isomerase"/>
    <property type="match status" value="1"/>
</dbReference>
<dbReference type="AlphaFoldDB" id="A0A507QH31"/>
<dbReference type="InterPro" id="IPR029069">
    <property type="entry name" value="HotDog_dom_sf"/>
</dbReference>
<evidence type="ECO:0008006" key="3">
    <source>
        <dbReference type="Google" id="ProtNLM"/>
    </source>
</evidence>
<comment type="caution">
    <text evidence="1">The sequence shown here is derived from an EMBL/GenBank/DDBJ whole genome shotgun (WGS) entry which is preliminary data.</text>
</comment>
<evidence type="ECO:0000313" key="1">
    <source>
        <dbReference type="EMBL" id="TQB67798.1"/>
    </source>
</evidence>
<keyword evidence="2" id="KW-1185">Reference proteome</keyword>
<dbReference type="PANTHER" id="PTHR31793:SF39">
    <property type="entry name" value="THIOESTERASE_THIOL ESTER DEHYDRASE-ISOMERASE"/>
    <property type="match status" value="1"/>
</dbReference>
<gene>
    <name evidence="1" type="ORF">MPDQ_004714</name>
</gene>
<dbReference type="Pfam" id="PF13279">
    <property type="entry name" value="4HBT_2"/>
    <property type="match status" value="1"/>
</dbReference>